<dbReference type="EC" id="2.7.7.65" evidence="1"/>
<dbReference type="SUPFAM" id="SSF51206">
    <property type="entry name" value="cAMP-binding domain-like"/>
    <property type="match status" value="1"/>
</dbReference>
<evidence type="ECO:0000313" key="5">
    <source>
        <dbReference type="EMBL" id="MBR7781271.1"/>
    </source>
</evidence>
<dbReference type="InterPro" id="IPR000595">
    <property type="entry name" value="cNMP-bd_dom"/>
</dbReference>
<dbReference type="PROSITE" id="PS50887">
    <property type="entry name" value="GGDEF"/>
    <property type="match status" value="1"/>
</dbReference>
<dbReference type="Pfam" id="PF00027">
    <property type="entry name" value="cNMP_binding"/>
    <property type="match status" value="1"/>
</dbReference>
<protein>
    <recommendedName>
        <fullName evidence="1">diguanylate cyclase</fullName>
        <ecNumber evidence="1">2.7.7.65</ecNumber>
    </recommendedName>
</protein>
<dbReference type="NCBIfam" id="TIGR00254">
    <property type="entry name" value="GGDEF"/>
    <property type="match status" value="1"/>
</dbReference>
<dbReference type="InterPro" id="IPR029787">
    <property type="entry name" value="Nucleotide_cyclase"/>
</dbReference>
<dbReference type="InterPro" id="IPR018490">
    <property type="entry name" value="cNMP-bd_dom_sf"/>
</dbReference>
<reference evidence="5" key="1">
    <citation type="submission" date="2021-04" db="EMBL/GenBank/DDBJ databases">
        <title>novel species isolated from subtropical streams in China.</title>
        <authorList>
            <person name="Lu H."/>
        </authorList>
    </citation>
    <scope>NUCLEOTIDE SEQUENCE</scope>
    <source>
        <strain evidence="5">LFS511W</strain>
    </source>
</reference>
<evidence type="ECO:0000256" key="1">
    <source>
        <dbReference type="ARBA" id="ARBA00012528"/>
    </source>
</evidence>
<dbReference type="CDD" id="cd00038">
    <property type="entry name" value="CAP_ED"/>
    <property type="match status" value="1"/>
</dbReference>
<evidence type="ECO:0000313" key="6">
    <source>
        <dbReference type="Proteomes" id="UP000680067"/>
    </source>
</evidence>
<dbReference type="Proteomes" id="UP000680067">
    <property type="component" value="Unassembled WGS sequence"/>
</dbReference>
<dbReference type="SMART" id="SM00267">
    <property type="entry name" value="GGDEF"/>
    <property type="match status" value="1"/>
</dbReference>
<dbReference type="FunFam" id="3.30.70.270:FF:000001">
    <property type="entry name" value="Diguanylate cyclase domain protein"/>
    <property type="match status" value="1"/>
</dbReference>
<dbReference type="PROSITE" id="PS50042">
    <property type="entry name" value="CNMP_BINDING_3"/>
    <property type="match status" value="1"/>
</dbReference>
<dbReference type="Pfam" id="PF00990">
    <property type="entry name" value="GGDEF"/>
    <property type="match status" value="1"/>
</dbReference>
<dbReference type="InterPro" id="IPR000160">
    <property type="entry name" value="GGDEF_dom"/>
</dbReference>
<dbReference type="Gene3D" id="3.30.70.270">
    <property type="match status" value="1"/>
</dbReference>
<accession>A0A941I568</accession>
<proteinExistence type="predicted"/>
<organism evidence="5 6">
    <name type="scientific">Undibacterium luofuense</name>
    <dbReference type="NCBI Taxonomy" id="2828733"/>
    <lineage>
        <taxon>Bacteria</taxon>
        <taxon>Pseudomonadati</taxon>
        <taxon>Pseudomonadota</taxon>
        <taxon>Betaproteobacteria</taxon>
        <taxon>Burkholderiales</taxon>
        <taxon>Oxalobacteraceae</taxon>
        <taxon>Undibacterium</taxon>
    </lineage>
</organism>
<evidence type="ECO:0000259" key="4">
    <source>
        <dbReference type="PROSITE" id="PS50887"/>
    </source>
</evidence>
<comment type="caution">
    <text evidence="5">The sequence shown here is derived from an EMBL/GenBank/DDBJ whole genome shotgun (WGS) entry which is preliminary data.</text>
</comment>
<feature type="domain" description="GGDEF" evidence="4">
    <location>
        <begin position="203"/>
        <end position="337"/>
    </location>
</feature>
<dbReference type="InterPro" id="IPR014710">
    <property type="entry name" value="RmlC-like_jellyroll"/>
</dbReference>
<sequence>MLLDKTVLERVNTFKHLEYPLEAIQLFRNISDNNLGVIRHLIQECEIVRARAGQTVLDASSAGSRLYIVLSGALGVTMLNEDGNHLENTITQYLPGECVGEISVLDEEIHSATVSAIQDSMLLVIESGIVWQLIDESNGVARNLLQLLSFRIRAANAQIRSRKKVGEFYRQLSMVDGLTGLHNRAWLNQQLPSLIQAALGSNQPLSIVMVDLDHFKRFNDTYGHLRGDDALQAAAKVLNSGLRPTDFAARYGGEEMLVILPDTDLPAASIVAERLCQRLRSAPVFTDSDKPLPHITGSFGVATLQEGEDFQKLLDRADSALYFAKQSGRNQVACAPVLNRTN</sequence>
<feature type="domain" description="Cyclic nucleotide-binding" evidence="3">
    <location>
        <begin position="26"/>
        <end position="151"/>
    </location>
</feature>
<dbReference type="EMBL" id="JAGSPN010000002">
    <property type="protein sequence ID" value="MBR7781271.1"/>
    <property type="molecule type" value="Genomic_DNA"/>
</dbReference>
<dbReference type="Gene3D" id="2.60.120.10">
    <property type="entry name" value="Jelly Rolls"/>
    <property type="match status" value="1"/>
</dbReference>
<comment type="catalytic activity">
    <reaction evidence="2">
        <text>2 GTP = 3',3'-c-di-GMP + 2 diphosphate</text>
        <dbReference type="Rhea" id="RHEA:24898"/>
        <dbReference type="ChEBI" id="CHEBI:33019"/>
        <dbReference type="ChEBI" id="CHEBI:37565"/>
        <dbReference type="ChEBI" id="CHEBI:58805"/>
        <dbReference type="EC" id="2.7.7.65"/>
    </reaction>
</comment>
<name>A0A941I568_9BURK</name>
<dbReference type="GO" id="GO:0052621">
    <property type="term" value="F:diguanylate cyclase activity"/>
    <property type="evidence" value="ECO:0007669"/>
    <property type="project" value="UniProtKB-EC"/>
</dbReference>
<dbReference type="AlphaFoldDB" id="A0A941I568"/>
<dbReference type="SUPFAM" id="SSF55073">
    <property type="entry name" value="Nucleotide cyclase"/>
    <property type="match status" value="1"/>
</dbReference>
<dbReference type="PANTHER" id="PTHR45138">
    <property type="entry name" value="REGULATORY COMPONENTS OF SENSORY TRANSDUCTION SYSTEM"/>
    <property type="match status" value="1"/>
</dbReference>
<evidence type="ECO:0000259" key="3">
    <source>
        <dbReference type="PROSITE" id="PS50042"/>
    </source>
</evidence>
<dbReference type="CDD" id="cd01949">
    <property type="entry name" value="GGDEF"/>
    <property type="match status" value="1"/>
</dbReference>
<gene>
    <name evidence="5" type="ORF">KDM89_03870</name>
</gene>
<evidence type="ECO:0000256" key="2">
    <source>
        <dbReference type="ARBA" id="ARBA00034247"/>
    </source>
</evidence>
<dbReference type="InterPro" id="IPR043128">
    <property type="entry name" value="Rev_trsase/Diguanyl_cyclase"/>
</dbReference>
<dbReference type="InterPro" id="IPR050469">
    <property type="entry name" value="Diguanylate_Cyclase"/>
</dbReference>
<dbReference type="SMART" id="SM00100">
    <property type="entry name" value="cNMP"/>
    <property type="match status" value="1"/>
</dbReference>
<dbReference type="PANTHER" id="PTHR45138:SF9">
    <property type="entry name" value="DIGUANYLATE CYCLASE DGCM-RELATED"/>
    <property type="match status" value="1"/>
</dbReference>
<keyword evidence="6" id="KW-1185">Reference proteome</keyword>
<dbReference type="RefSeq" id="WP_212686641.1">
    <property type="nucleotide sequence ID" value="NZ_JAGSPN010000002.1"/>
</dbReference>